<evidence type="ECO:0000313" key="1">
    <source>
        <dbReference type="EMBL" id="QBB71899.1"/>
    </source>
</evidence>
<sequence>MKKTGATSPLPRWAIVAIAVASALGASMLGRSASQSVTPSGCTSIQNVPVTYSITYGAAVQGLFDNFLTNGGTEGCVDCHTAPPSAGGLDLTDGVSWSNLVNVPSAADASLKYVVPNHPEQSLLFQKINCDTPAVGHRMPLVDGPLSTEQQALIYDWIAGGAPALTTNTLFRDGFDIRGFDQ</sequence>
<protein>
    <submittedName>
        <fullName evidence="1">Uncharacterized protein</fullName>
    </submittedName>
</protein>
<name>A0A411HN42_9GAMM</name>
<dbReference type="Proteomes" id="UP000291562">
    <property type="component" value="Chromosome"/>
</dbReference>
<reference evidence="1 2" key="1">
    <citation type="submission" date="2019-01" db="EMBL/GenBank/DDBJ databases">
        <title>Pseudolysobacter antarctica gen. nov., sp. nov., isolated from Fildes Peninsula, Antarctica.</title>
        <authorList>
            <person name="Wei Z."/>
            <person name="Peng F."/>
        </authorList>
    </citation>
    <scope>NUCLEOTIDE SEQUENCE [LARGE SCALE GENOMIC DNA]</scope>
    <source>
        <strain evidence="1 2">AQ6-296</strain>
    </source>
</reference>
<evidence type="ECO:0000313" key="2">
    <source>
        <dbReference type="Proteomes" id="UP000291562"/>
    </source>
</evidence>
<dbReference type="AlphaFoldDB" id="A0A411HN42"/>
<dbReference type="OrthoDB" id="9809746at2"/>
<dbReference type="EMBL" id="CP035704">
    <property type="protein sequence ID" value="QBB71899.1"/>
    <property type="molecule type" value="Genomic_DNA"/>
</dbReference>
<gene>
    <name evidence="1" type="ORF">ELE36_16890</name>
</gene>
<accession>A0A411HN42</accession>
<organism evidence="1 2">
    <name type="scientific">Pseudolysobacter antarcticus</name>
    <dbReference type="NCBI Taxonomy" id="2511995"/>
    <lineage>
        <taxon>Bacteria</taxon>
        <taxon>Pseudomonadati</taxon>
        <taxon>Pseudomonadota</taxon>
        <taxon>Gammaproteobacteria</taxon>
        <taxon>Lysobacterales</taxon>
        <taxon>Rhodanobacteraceae</taxon>
        <taxon>Pseudolysobacter</taxon>
    </lineage>
</organism>
<keyword evidence="2" id="KW-1185">Reference proteome</keyword>
<dbReference type="KEGG" id="xbc:ELE36_16890"/>
<proteinExistence type="predicted"/>